<dbReference type="PROSITE" id="PS50928">
    <property type="entry name" value="ABC_TM1"/>
    <property type="match status" value="1"/>
</dbReference>
<keyword evidence="4 7" id="KW-0812">Transmembrane</keyword>
<dbReference type="Gene3D" id="1.10.3720.10">
    <property type="entry name" value="MetI-like"/>
    <property type="match status" value="1"/>
</dbReference>
<gene>
    <name evidence="9" type="ORF">ACFQ2F_12855</name>
</gene>
<dbReference type="EMBL" id="JBHTJO010000001">
    <property type="protein sequence ID" value="MFD0987989.1"/>
    <property type="molecule type" value="Genomic_DNA"/>
</dbReference>
<dbReference type="RefSeq" id="WP_379090481.1">
    <property type="nucleotide sequence ID" value="NZ_JBHTJO010000001.1"/>
</dbReference>
<dbReference type="Proteomes" id="UP001597102">
    <property type="component" value="Unassembled WGS sequence"/>
</dbReference>
<dbReference type="InterPro" id="IPR035906">
    <property type="entry name" value="MetI-like_sf"/>
</dbReference>
<evidence type="ECO:0000256" key="5">
    <source>
        <dbReference type="ARBA" id="ARBA00022989"/>
    </source>
</evidence>
<organism evidence="9 10">
    <name type="scientific">Methyloligella solikamskensis</name>
    <dbReference type="NCBI Taxonomy" id="1177756"/>
    <lineage>
        <taxon>Bacteria</taxon>
        <taxon>Pseudomonadati</taxon>
        <taxon>Pseudomonadota</taxon>
        <taxon>Alphaproteobacteria</taxon>
        <taxon>Hyphomicrobiales</taxon>
        <taxon>Hyphomicrobiaceae</taxon>
        <taxon>Methyloligella</taxon>
    </lineage>
</organism>
<keyword evidence="5 7" id="KW-1133">Transmembrane helix</keyword>
<proteinExistence type="inferred from homology"/>
<keyword evidence="3" id="KW-1003">Cell membrane</keyword>
<dbReference type="Pfam" id="PF00528">
    <property type="entry name" value="BPD_transp_1"/>
    <property type="match status" value="1"/>
</dbReference>
<accession>A0ABW3JD35</accession>
<feature type="transmembrane region" description="Helical" evidence="7">
    <location>
        <begin position="12"/>
        <end position="31"/>
    </location>
</feature>
<keyword evidence="2 7" id="KW-0813">Transport</keyword>
<evidence type="ECO:0000256" key="1">
    <source>
        <dbReference type="ARBA" id="ARBA00004651"/>
    </source>
</evidence>
<evidence type="ECO:0000313" key="10">
    <source>
        <dbReference type="Proteomes" id="UP001597102"/>
    </source>
</evidence>
<dbReference type="PANTHER" id="PTHR30151:SF0">
    <property type="entry name" value="ABC TRANSPORTER PERMEASE PROTEIN MJ0413-RELATED"/>
    <property type="match status" value="1"/>
</dbReference>
<evidence type="ECO:0000256" key="2">
    <source>
        <dbReference type="ARBA" id="ARBA00022448"/>
    </source>
</evidence>
<protein>
    <submittedName>
        <fullName evidence="9">ABC transporter permease</fullName>
    </submittedName>
</protein>
<evidence type="ECO:0000256" key="3">
    <source>
        <dbReference type="ARBA" id="ARBA00022475"/>
    </source>
</evidence>
<comment type="similarity">
    <text evidence="7">Belongs to the binding-protein-dependent transport system permease family.</text>
</comment>
<feature type="transmembrane region" description="Helical" evidence="7">
    <location>
        <begin position="199"/>
        <end position="217"/>
    </location>
</feature>
<evidence type="ECO:0000259" key="8">
    <source>
        <dbReference type="PROSITE" id="PS50928"/>
    </source>
</evidence>
<evidence type="ECO:0000313" key="9">
    <source>
        <dbReference type="EMBL" id="MFD0987989.1"/>
    </source>
</evidence>
<comment type="subcellular location">
    <subcellularLocation>
        <location evidence="1 7">Cell membrane</location>
        <topology evidence="1 7">Multi-pass membrane protein</topology>
    </subcellularLocation>
</comment>
<sequence>MRRLINTKVERGPALVLALLPFALVIILYAMGSAERLAENPNDKLLPGWTAMLDAIDRMAFEPDKRTGDYLLWTDTYASLVRLFAGVASATIVSLILGICIGILPVVRATLAPFVATIAMIPPLAVLPILFIVFGLGETAKIVLIAIGVAPFMTRDIALRVAELPKEEIIKAQTLGANTWQIIFRVVLPQIWPRLIDSVRLSLGAAWLFLISAEAIASQSGLGYRIFLLRRFLAMDVILPYVAWITLLAVIIDATLRLMQGRLFPWFQGGRG</sequence>
<feature type="transmembrane region" description="Helical" evidence="7">
    <location>
        <begin position="237"/>
        <end position="256"/>
    </location>
</feature>
<name>A0ABW3JD35_9HYPH</name>
<keyword evidence="10" id="KW-1185">Reference proteome</keyword>
<feature type="domain" description="ABC transmembrane type-1" evidence="8">
    <location>
        <begin position="80"/>
        <end position="260"/>
    </location>
</feature>
<dbReference type="PANTHER" id="PTHR30151">
    <property type="entry name" value="ALKANE SULFONATE ABC TRANSPORTER-RELATED, MEMBRANE SUBUNIT"/>
    <property type="match status" value="1"/>
</dbReference>
<feature type="transmembrane region" description="Helical" evidence="7">
    <location>
        <begin position="114"/>
        <end position="136"/>
    </location>
</feature>
<reference evidence="10" key="1">
    <citation type="journal article" date="2019" name="Int. J. Syst. Evol. Microbiol.">
        <title>The Global Catalogue of Microorganisms (GCM) 10K type strain sequencing project: providing services to taxonomists for standard genome sequencing and annotation.</title>
        <authorList>
            <consortium name="The Broad Institute Genomics Platform"/>
            <consortium name="The Broad Institute Genome Sequencing Center for Infectious Disease"/>
            <person name="Wu L."/>
            <person name="Ma J."/>
        </authorList>
    </citation>
    <scope>NUCLEOTIDE SEQUENCE [LARGE SCALE GENOMIC DNA]</scope>
    <source>
        <strain evidence="10">CCUG 61697</strain>
    </source>
</reference>
<evidence type="ECO:0000256" key="6">
    <source>
        <dbReference type="ARBA" id="ARBA00023136"/>
    </source>
</evidence>
<dbReference type="CDD" id="cd06261">
    <property type="entry name" value="TM_PBP2"/>
    <property type="match status" value="1"/>
</dbReference>
<evidence type="ECO:0000256" key="7">
    <source>
        <dbReference type="RuleBase" id="RU363032"/>
    </source>
</evidence>
<feature type="transmembrane region" description="Helical" evidence="7">
    <location>
        <begin position="83"/>
        <end position="107"/>
    </location>
</feature>
<dbReference type="InterPro" id="IPR000515">
    <property type="entry name" value="MetI-like"/>
</dbReference>
<dbReference type="SUPFAM" id="SSF161098">
    <property type="entry name" value="MetI-like"/>
    <property type="match status" value="1"/>
</dbReference>
<comment type="caution">
    <text evidence="9">The sequence shown here is derived from an EMBL/GenBank/DDBJ whole genome shotgun (WGS) entry which is preliminary data.</text>
</comment>
<keyword evidence="6 7" id="KW-0472">Membrane</keyword>
<evidence type="ECO:0000256" key="4">
    <source>
        <dbReference type="ARBA" id="ARBA00022692"/>
    </source>
</evidence>